<comment type="subunit">
    <text evidence="5 7">Monomer.</text>
</comment>
<sequence>MNVLIIGPSGSGKDTQSAILEEKFGFKSLSTGSILRSEVKKGSKIGKEISKYMDQGKWVPTEITYQLLGEEYSKLDSKNIIFNGVVRYPDQVKLLDNLVGLKGNKIDKVLLLNLDNKAAIERLTARGRKDDKEELIISRLNEFKESFESIIEQYNQRGILINIDASKTIEEIHKQIVKNLNL</sequence>
<comment type="domain">
    <text evidence="5">Consists of three domains, a large central CORE domain and two small peripheral domains, NMPbind and LID, which undergo movements during catalysis. The LID domain closes over the site of phosphoryl transfer upon ATP binding. Assembling and dissambling the active center during each catalytic cycle provides an effective means to prevent ATP hydrolysis.</text>
</comment>
<dbReference type="EMBL" id="JAGQLF010000002">
    <property type="protein sequence ID" value="MCA9386447.1"/>
    <property type="molecule type" value="Genomic_DNA"/>
</dbReference>
<reference evidence="8" key="1">
    <citation type="submission" date="2020-04" db="EMBL/GenBank/DDBJ databases">
        <authorList>
            <person name="Zhang T."/>
        </authorList>
    </citation>
    <scope>NUCLEOTIDE SEQUENCE</scope>
    <source>
        <strain evidence="8">HKST-UBA09</strain>
    </source>
</reference>
<dbReference type="PANTHER" id="PTHR23359">
    <property type="entry name" value="NUCLEOTIDE KINASE"/>
    <property type="match status" value="1"/>
</dbReference>
<protein>
    <recommendedName>
        <fullName evidence="5 7">Adenylate kinase</fullName>
        <shortName evidence="5">AK</shortName>
        <ecNumber evidence="5 7">2.7.4.3</ecNumber>
    </recommendedName>
    <alternativeName>
        <fullName evidence="5">ATP-AMP transphosphorylase</fullName>
    </alternativeName>
    <alternativeName>
        <fullName evidence="5">ATP:AMP phosphotransferase</fullName>
    </alternativeName>
    <alternativeName>
        <fullName evidence="5">Adenylate monophosphate kinase</fullName>
    </alternativeName>
</protein>
<dbReference type="AlphaFoldDB" id="A0A955L975"/>
<keyword evidence="3 5" id="KW-0547">Nucleotide-binding</keyword>
<evidence type="ECO:0000256" key="5">
    <source>
        <dbReference type="HAMAP-Rule" id="MF_00235"/>
    </source>
</evidence>
<keyword evidence="4 5" id="KW-0418">Kinase</keyword>
<dbReference type="HAMAP" id="MF_00235">
    <property type="entry name" value="Adenylate_kinase_Adk"/>
    <property type="match status" value="1"/>
</dbReference>
<keyword evidence="2 5" id="KW-0545">Nucleotide biosynthesis</keyword>
<proteinExistence type="inferred from homology"/>
<feature type="binding site" evidence="5">
    <location>
        <position position="126"/>
    </location>
    <ligand>
        <name>ATP</name>
        <dbReference type="ChEBI" id="CHEBI:30616"/>
    </ligand>
</feature>
<evidence type="ECO:0000256" key="3">
    <source>
        <dbReference type="ARBA" id="ARBA00022741"/>
    </source>
</evidence>
<comment type="similarity">
    <text evidence="5 6">Belongs to the adenylate kinase family.</text>
</comment>
<evidence type="ECO:0000256" key="2">
    <source>
        <dbReference type="ARBA" id="ARBA00022727"/>
    </source>
</evidence>
<comment type="catalytic activity">
    <reaction evidence="5 7">
        <text>AMP + ATP = 2 ADP</text>
        <dbReference type="Rhea" id="RHEA:12973"/>
        <dbReference type="ChEBI" id="CHEBI:30616"/>
        <dbReference type="ChEBI" id="CHEBI:456215"/>
        <dbReference type="ChEBI" id="CHEBI:456216"/>
        <dbReference type="EC" id="2.7.4.3"/>
    </reaction>
</comment>
<feature type="binding site" evidence="5">
    <location>
        <position position="91"/>
    </location>
    <ligand>
        <name>AMP</name>
        <dbReference type="ChEBI" id="CHEBI:456215"/>
    </ligand>
</feature>
<name>A0A955L975_9BACT</name>
<keyword evidence="5" id="KW-0963">Cytoplasm</keyword>
<keyword evidence="5 7" id="KW-0067">ATP-binding</keyword>
<feature type="binding site" evidence="5">
    <location>
        <position position="36"/>
    </location>
    <ligand>
        <name>AMP</name>
        <dbReference type="ChEBI" id="CHEBI:456215"/>
    </ligand>
</feature>
<dbReference type="InterPro" id="IPR000850">
    <property type="entry name" value="Adenylat/UMP-CMP_kin"/>
</dbReference>
<feature type="binding site" evidence="5">
    <location>
        <position position="139"/>
    </location>
    <ligand>
        <name>AMP</name>
        <dbReference type="ChEBI" id="CHEBI:456215"/>
    </ligand>
</feature>
<feature type="region of interest" description="NMP" evidence="5">
    <location>
        <begin position="30"/>
        <end position="59"/>
    </location>
</feature>
<comment type="caution">
    <text evidence="5">Lacks conserved residue(s) required for the propagation of feature annotation.</text>
</comment>
<dbReference type="Pfam" id="PF00406">
    <property type="entry name" value="ADK"/>
    <property type="match status" value="1"/>
</dbReference>
<dbReference type="PRINTS" id="PR00094">
    <property type="entry name" value="ADENYLTKNASE"/>
</dbReference>
<dbReference type="GO" id="GO:0005524">
    <property type="term" value="F:ATP binding"/>
    <property type="evidence" value="ECO:0007669"/>
    <property type="project" value="UniProtKB-UniRule"/>
</dbReference>
<dbReference type="Proteomes" id="UP000714915">
    <property type="component" value="Unassembled WGS sequence"/>
</dbReference>
<gene>
    <name evidence="5" type="primary">adk</name>
    <name evidence="8" type="ORF">KC669_00265</name>
</gene>
<reference evidence="8" key="2">
    <citation type="journal article" date="2021" name="Microbiome">
        <title>Successional dynamics and alternative stable states in a saline activated sludge microbial community over 9 years.</title>
        <authorList>
            <person name="Wang Y."/>
            <person name="Ye J."/>
            <person name="Ju F."/>
            <person name="Liu L."/>
            <person name="Boyd J.A."/>
            <person name="Deng Y."/>
            <person name="Parks D.H."/>
            <person name="Jiang X."/>
            <person name="Yin X."/>
            <person name="Woodcroft B.J."/>
            <person name="Tyson G.W."/>
            <person name="Hugenholtz P."/>
            <person name="Polz M.F."/>
            <person name="Zhang T."/>
        </authorList>
    </citation>
    <scope>NUCLEOTIDE SEQUENCE</scope>
    <source>
        <strain evidence="8">HKST-UBA09</strain>
    </source>
</reference>
<comment type="function">
    <text evidence="5">Catalyzes the reversible transfer of the terminal phosphate group between ATP and AMP. Plays an important role in cellular energy homeostasis and in adenine nucleotide metabolism.</text>
</comment>
<evidence type="ECO:0000313" key="9">
    <source>
        <dbReference type="Proteomes" id="UP000714915"/>
    </source>
</evidence>
<comment type="pathway">
    <text evidence="5">Purine metabolism; AMP biosynthesis via salvage pathway; AMP from ADP: step 1/1.</text>
</comment>
<dbReference type="EC" id="2.7.4.3" evidence="5 7"/>
<feature type="binding site" evidence="5">
    <location>
        <position position="31"/>
    </location>
    <ligand>
        <name>AMP</name>
        <dbReference type="ChEBI" id="CHEBI:456215"/>
    </ligand>
</feature>
<dbReference type="Gene3D" id="3.40.50.300">
    <property type="entry name" value="P-loop containing nucleotide triphosphate hydrolases"/>
    <property type="match status" value="1"/>
</dbReference>
<comment type="caution">
    <text evidence="8">The sequence shown here is derived from an EMBL/GenBank/DDBJ whole genome shotgun (WGS) entry which is preliminary data.</text>
</comment>
<dbReference type="InterPro" id="IPR027417">
    <property type="entry name" value="P-loop_NTPase"/>
</dbReference>
<feature type="binding site" evidence="5">
    <location>
        <position position="128"/>
    </location>
    <ligand>
        <name>AMP</name>
        <dbReference type="ChEBI" id="CHEBI:456215"/>
    </ligand>
</feature>
<dbReference type="GO" id="GO:0005737">
    <property type="term" value="C:cytoplasm"/>
    <property type="evidence" value="ECO:0007669"/>
    <property type="project" value="UniProtKB-SubCell"/>
</dbReference>
<keyword evidence="1 5" id="KW-0808">Transferase</keyword>
<organism evidence="8 9">
    <name type="scientific">Candidatus Dojkabacteria bacterium</name>
    <dbReference type="NCBI Taxonomy" id="2099670"/>
    <lineage>
        <taxon>Bacteria</taxon>
        <taxon>Candidatus Dojkabacteria</taxon>
    </lineage>
</organism>
<evidence type="ECO:0000256" key="4">
    <source>
        <dbReference type="ARBA" id="ARBA00022777"/>
    </source>
</evidence>
<dbReference type="GO" id="GO:0044209">
    <property type="term" value="P:AMP salvage"/>
    <property type="evidence" value="ECO:0007669"/>
    <property type="project" value="UniProtKB-UniRule"/>
</dbReference>
<evidence type="ECO:0000256" key="6">
    <source>
        <dbReference type="RuleBase" id="RU003330"/>
    </source>
</evidence>
<accession>A0A955L975</accession>
<comment type="subcellular location">
    <subcellularLocation>
        <location evidence="5 7">Cytoplasm</location>
    </subcellularLocation>
</comment>
<evidence type="ECO:0000256" key="7">
    <source>
        <dbReference type="RuleBase" id="RU003331"/>
    </source>
</evidence>
<feature type="binding site" evidence="5">
    <location>
        <position position="167"/>
    </location>
    <ligand>
        <name>ATP</name>
        <dbReference type="ChEBI" id="CHEBI:30616"/>
    </ligand>
</feature>
<dbReference type="CDD" id="cd01428">
    <property type="entry name" value="ADK"/>
    <property type="match status" value="1"/>
</dbReference>
<evidence type="ECO:0000256" key="1">
    <source>
        <dbReference type="ARBA" id="ARBA00022679"/>
    </source>
</evidence>
<dbReference type="GO" id="GO:0004017">
    <property type="term" value="F:AMP kinase activity"/>
    <property type="evidence" value="ECO:0007669"/>
    <property type="project" value="UniProtKB-UniRule"/>
</dbReference>
<evidence type="ECO:0000313" key="8">
    <source>
        <dbReference type="EMBL" id="MCA9386447.1"/>
    </source>
</evidence>
<dbReference type="SUPFAM" id="SSF52540">
    <property type="entry name" value="P-loop containing nucleoside triphosphate hydrolases"/>
    <property type="match status" value="1"/>
</dbReference>